<proteinExistence type="predicted"/>
<evidence type="ECO:0000313" key="1">
    <source>
        <dbReference type="EMBL" id="KAK4207584.1"/>
    </source>
</evidence>
<gene>
    <name evidence="1" type="ORF">QBC37DRAFT_455289</name>
</gene>
<evidence type="ECO:0000313" key="2">
    <source>
        <dbReference type="Proteomes" id="UP001301769"/>
    </source>
</evidence>
<comment type="caution">
    <text evidence="1">The sequence shown here is derived from an EMBL/GenBank/DDBJ whole genome shotgun (WGS) entry which is preliminary data.</text>
</comment>
<organism evidence="1 2">
    <name type="scientific">Rhypophila decipiens</name>
    <dbReference type="NCBI Taxonomy" id="261697"/>
    <lineage>
        <taxon>Eukaryota</taxon>
        <taxon>Fungi</taxon>
        <taxon>Dikarya</taxon>
        <taxon>Ascomycota</taxon>
        <taxon>Pezizomycotina</taxon>
        <taxon>Sordariomycetes</taxon>
        <taxon>Sordariomycetidae</taxon>
        <taxon>Sordariales</taxon>
        <taxon>Naviculisporaceae</taxon>
        <taxon>Rhypophila</taxon>
    </lineage>
</organism>
<keyword evidence="2" id="KW-1185">Reference proteome</keyword>
<keyword evidence="1" id="KW-0808">Transferase</keyword>
<protein>
    <submittedName>
        <fullName evidence="1">4-hydroxybenzoate polyprenyl transferase</fullName>
    </submittedName>
</protein>
<dbReference type="EMBL" id="MU858286">
    <property type="protein sequence ID" value="KAK4207584.1"/>
    <property type="molecule type" value="Genomic_DNA"/>
</dbReference>
<sequence>MPRLTDTAAIHLNGAVSARLVSHLERSFIIEATLDLHKGAAFFGTKPPLHFHVQEEYIEATQGKIVLEIDGVEKVLTPTHGRVTIPPYLHHRSFPAPLSAQGEGPDNHIVKFLLSGEKKSATQGGGGFEPNAVFFENWYKYQDEIVIHGGKVDLIQVLCTFDAGGTYVSFPWWVPMGKTVSIVLGIVVGRWIGSGLLGYQPLHR</sequence>
<reference evidence="1" key="1">
    <citation type="journal article" date="2023" name="Mol. Phylogenet. Evol.">
        <title>Genome-scale phylogeny and comparative genomics of the fungal order Sordariales.</title>
        <authorList>
            <person name="Hensen N."/>
            <person name="Bonometti L."/>
            <person name="Westerberg I."/>
            <person name="Brannstrom I.O."/>
            <person name="Guillou S."/>
            <person name="Cros-Aarteil S."/>
            <person name="Calhoun S."/>
            <person name="Haridas S."/>
            <person name="Kuo A."/>
            <person name="Mondo S."/>
            <person name="Pangilinan J."/>
            <person name="Riley R."/>
            <person name="LaButti K."/>
            <person name="Andreopoulos B."/>
            <person name="Lipzen A."/>
            <person name="Chen C."/>
            <person name="Yan M."/>
            <person name="Daum C."/>
            <person name="Ng V."/>
            <person name="Clum A."/>
            <person name="Steindorff A."/>
            <person name="Ohm R.A."/>
            <person name="Martin F."/>
            <person name="Silar P."/>
            <person name="Natvig D.O."/>
            <person name="Lalanne C."/>
            <person name="Gautier V."/>
            <person name="Ament-Velasquez S.L."/>
            <person name="Kruys A."/>
            <person name="Hutchinson M.I."/>
            <person name="Powell A.J."/>
            <person name="Barry K."/>
            <person name="Miller A.N."/>
            <person name="Grigoriev I.V."/>
            <person name="Debuchy R."/>
            <person name="Gladieux P."/>
            <person name="Hiltunen Thoren M."/>
            <person name="Johannesson H."/>
        </authorList>
    </citation>
    <scope>NUCLEOTIDE SEQUENCE</scope>
    <source>
        <strain evidence="1">PSN293</strain>
    </source>
</reference>
<reference evidence="1" key="2">
    <citation type="submission" date="2023-05" db="EMBL/GenBank/DDBJ databases">
        <authorList>
            <consortium name="Lawrence Berkeley National Laboratory"/>
            <person name="Steindorff A."/>
            <person name="Hensen N."/>
            <person name="Bonometti L."/>
            <person name="Westerberg I."/>
            <person name="Brannstrom I.O."/>
            <person name="Guillou S."/>
            <person name="Cros-Aarteil S."/>
            <person name="Calhoun S."/>
            <person name="Haridas S."/>
            <person name="Kuo A."/>
            <person name="Mondo S."/>
            <person name="Pangilinan J."/>
            <person name="Riley R."/>
            <person name="Labutti K."/>
            <person name="Andreopoulos B."/>
            <person name="Lipzen A."/>
            <person name="Chen C."/>
            <person name="Yanf M."/>
            <person name="Daum C."/>
            <person name="Ng V."/>
            <person name="Clum A."/>
            <person name="Ohm R."/>
            <person name="Martin F."/>
            <person name="Silar P."/>
            <person name="Natvig D."/>
            <person name="Lalanne C."/>
            <person name="Gautier V."/>
            <person name="Ament-Velasquez S.L."/>
            <person name="Kruys A."/>
            <person name="Hutchinson M.I."/>
            <person name="Powell A.J."/>
            <person name="Barry K."/>
            <person name="Miller A.N."/>
            <person name="Grigoriev I.V."/>
            <person name="Debuchy R."/>
            <person name="Gladieux P."/>
            <person name="Thoren M.H."/>
            <person name="Johannesson H."/>
        </authorList>
    </citation>
    <scope>NUCLEOTIDE SEQUENCE</scope>
    <source>
        <strain evidence="1">PSN293</strain>
    </source>
</reference>
<dbReference type="GO" id="GO:0016740">
    <property type="term" value="F:transferase activity"/>
    <property type="evidence" value="ECO:0007669"/>
    <property type="project" value="UniProtKB-KW"/>
</dbReference>
<accession>A0AAN6XVR6</accession>
<dbReference type="Proteomes" id="UP001301769">
    <property type="component" value="Unassembled WGS sequence"/>
</dbReference>
<name>A0AAN6XVR6_9PEZI</name>
<dbReference type="AlphaFoldDB" id="A0AAN6XVR6"/>